<evidence type="ECO:0000256" key="3">
    <source>
        <dbReference type="ARBA" id="ARBA00012756"/>
    </source>
</evidence>
<evidence type="ECO:0000256" key="1">
    <source>
        <dbReference type="ARBA" id="ARBA00001412"/>
    </source>
</evidence>
<dbReference type="Gene3D" id="3.40.50.880">
    <property type="match status" value="1"/>
</dbReference>
<evidence type="ECO:0000256" key="7">
    <source>
        <dbReference type="ARBA" id="ARBA00023295"/>
    </source>
</evidence>
<dbReference type="CDD" id="cd03143">
    <property type="entry name" value="A4_beta-galactosidase_middle_domain"/>
    <property type="match status" value="1"/>
</dbReference>
<feature type="binding site" evidence="11">
    <location>
        <position position="107"/>
    </location>
    <ligand>
        <name>Zn(2+)</name>
        <dbReference type="ChEBI" id="CHEBI:29105"/>
    </ligand>
</feature>
<feature type="active site" description="Nucleophile" evidence="9">
    <location>
        <position position="313"/>
    </location>
</feature>
<comment type="caution">
    <text evidence="14">The sequence shown here is derived from an EMBL/GenBank/DDBJ whole genome shotgun (WGS) entry which is preliminary data.</text>
</comment>
<reference evidence="14 15" key="1">
    <citation type="submission" date="2017-07" db="EMBL/GenBank/DDBJ databases">
        <title>Sandarakinorhabdus cyanobacteriorum sp. nov., a novel bacterium isolated from cyanobacterial aggregates in a eutrophic lake.</title>
        <authorList>
            <person name="Cai H."/>
        </authorList>
    </citation>
    <scope>NUCLEOTIDE SEQUENCE [LARGE SCALE GENOMIC DNA]</scope>
    <source>
        <strain evidence="14 15">TH057</strain>
    </source>
</reference>
<dbReference type="EC" id="3.2.1.23" evidence="3 8"/>
<feature type="binding site" evidence="10">
    <location>
        <position position="321"/>
    </location>
    <ligand>
        <name>substrate</name>
    </ligand>
</feature>
<dbReference type="GO" id="GO:0004565">
    <property type="term" value="F:beta-galactosidase activity"/>
    <property type="evidence" value="ECO:0007669"/>
    <property type="project" value="UniProtKB-EC"/>
</dbReference>
<keyword evidence="6 11" id="KW-0862">Zinc</keyword>
<dbReference type="AlphaFoldDB" id="A0A255YJD6"/>
<dbReference type="Pfam" id="PF08532">
    <property type="entry name" value="Glyco_hydro_42M"/>
    <property type="match status" value="1"/>
</dbReference>
<keyword evidence="15" id="KW-1185">Reference proteome</keyword>
<evidence type="ECO:0000259" key="12">
    <source>
        <dbReference type="Pfam" id="PF02449"/>
    </source>
</evidence>
<evidence type="ECO:0000259" key="13">
    <source>
        <dbReference type="Pfam" id="PF08532"/>
    </source>
</evidence>
<evidence type="ECO:0000256" key="2">
    <source>
        <dbReference type="ARBA" id="ARBA00005940"/>
    </source>
</evidence>
<dbReference type="InterPro" id="IPR003476">
    <property type="entry name" value="Glyco_hydro_42"/>
</dbReference>
<evidence type="ECO:0000256" key="6">
    <source>
        <dbReference type="ARBA" id="ARBA00022833"/>
    </source>
</evidence>
<name>A0A255YJD6_9SPHN</name>
<comment type="catalytic activity">
    <reaction evidence="1 8">
        <text>Hydrolysis of terminal non-reducing beta-D-galactose residues in beta-D-galactosides.</text>
        <dbReference type="EC" id="3.2.1.23"/>
    </reaction>
</comment>
<dbReference type="GO" id="GO:0046872">
    <property type="term" value="F:metal ion binding"/>
    <property type="evidence" value="ECO:0007669"/>
    <property type="project" value="UniProtKB-KW"/>
</dbReference>
<keyword evidence="7 8" id="KW-0326">Glycosidase</keyword>
<dbReference type="InterPro" id="IPR013780">
    <property type="entry name" value="Glyco_hydro_b"/>
</dbReference>
<comment type="similarity">
    <text evidence="2 8">Belongs to the glycosyl hydrolase 42 family.</text>
</comment>
<sequence>MKLGVCWYPEQWPEALWASDVARMAALGLRFVRIGEFAWSRIEPEPGQFEWDWLDRAVDLAHAAGLQVVMGTPTATPPKWLVDAHPEILARGRDGQLRGFGSRRHYCFSSDVYLEQAKRITALMAARYGRHPAVVAWQTDNEYGCHDTVVSTSDAAKAGFRRWLADRYGDVAALNAAWGLSFWSQEYRNFDEVDAPFGTVTESHPAHRLDWQRYSSAMVERFNAAQVEILRAASPGRDIVHNFMGLFTEFDHYAVGRQLDVATWDSYPIGFLGQGPFTSADKARYLRTGHPDLTAFHHSLYRACGRGRWWVIEQQPGPVNWAAWNPAPAKGAVELWGWEAVAQGAERMSWFRWRQAPTGQEAMHAGLNRPDNQPAAAWPEVAALAAGLAALGPLPARGQADVALLFDYDSVWAVQSQPQGRDQDALATAMAWHTAARRLGLSVDVVPPDADLAGYRLVLLPVQVVVDDGLAQRLAASGAQVLAGPRTGSKTRDFAIPPALPPDGLQALIDIRVARVESLPPGISLAVGNGGVVTGWMEDVEAGEGVAVQSRLDDGRGLWFAAGRAHYLAGGVDAGLLGRVMAEVAAAAGLAVQDLGPDVRVERLGDLRFLFNYGPTAVDLPILPIIGSNPVPPAGVAIWREDA</sequence>
<accession>A0A255YJD6</accession>
<feature type="binding site" evidence="10">
    <location>
        <position position="103"/>
    </location>
    <ligand>
        <name>substrate</name>
    </ligand>
</feature>
<dbReference type="OrthoDB" id="9800974at2"/>
<dbReference type="InterPro" id="IPR013738">
    <property type="entry name" value="Beta_galactosidase_Trimer"/>
</dbReference>
<dbReference type="InterPro" id="IPR017853">
    <property type="entry name" value="GH"/>
</dbReference>
<evidence type="ECO:0000256" key="8">
    <source>
        <dbReference type="PIRNR" id="PIRNR001084"/>
    </source>
</evidence>
<dbReference type="Gene3D" id="2.60.40.1180">
    <property type="entry name" value="Golgi alpha-mannosidase II"/>
    <property type="match status" value="1"/>
</dbReference>
<keyword evidence="5 8" id="KW-0378">Hydrolase</keyword>
<proteinExistence type="inferred from homology"/>
<dbReference type="SUPFAM" id="SSF51445">
    <property type="entry name" value="(Trans)glycosidases"/>
    <property type="match status" value="1"/>
</dbReference>
<dbReference type="RefSeq" id="WP_094473720.1">
    <property type="nucleotide sequence ID" value="NZ_NOXT01000108.1"/>
</dbReference>
<dbReference type="SUPFAM" id="SSF52317">
    <property type="entry name" value="Class I glutamine amidotransferase-like"/>
    <property type="match status" value="1"/>
</dbReference>
<protein>
    <recommendedName>
        <fullName evidence="3 8">Beta-galactosidase</fullName>
        <shortName evidence="8">Beta-gal</shortName>
        <ecNumber evidence="3 8">3.2.1.23</ecNumber>
    </recommendedName>
</protein>
<feature type="domain" description="Beta-galactosidase trimerisation" evidence="13">
    <location>
        <begin position="400"/>
        <end position="545"/>
    </location>
</feature>
<dbReference type="InterPro" id="IPR013529">
    <property type="entry name" value="Glyco_hydro_42_N"/>
</dbReference>
<evidence type="ECO:0000256" key="4">
    <source>
        <dbReference type="ARBA" id="ARBA00022723"/>
    </source>
</evidence>
<dbReference type="PANTHER" id="PTHR36447:SF2">
    <property type="entry name" value="BETA-GALACTOSIDASE YESZ"/>
    <property type="match status" value="1"/>
</dbReference>
<dbReference type="PIRSF" id="PIRSF001084">
    <property type="entry name" value="B-galactosidase"/>
    <property type="match status" value="1"/>
</dbReference>
<evidence type="ECO:0000313" key="15">
    <source>
        <dbReference type="Proteomes" id="UP000216991"/>
    </source>
</evidence>
<dbReference type="Pfam" id="PF02449">
    <property type="entry name" value="Glyco_hydro_42"/>
    <property type="match status" value="1"/>
</dbReference>
<dbReference type="Proteomes" id="UP000216991">
    <property type="component" value="Unassembled WGS sequence"/>
</dbReference>
<dbReference type="InterPro" id="IPR029062">
    <property type="entry name" value="Class_I_gatase-like"/>
</dbReference>
<feature type="domain" description="Glycoside hydrolase family 42 N-terminal" evidence="12">
    <location>
        <begin position="6"/>
        <end position="389"/>
    </location>
</feature>
<evidence type="ECO:0000256" key="5">
    <source>
        <dbReference type="ARBA" id="ARBA00022801"/>
    </source>
</evidence>
<evidence type="ECO:0000256" key="10">
    <source>
        <dbReference type="PIRSR" id="PIRSR001084-2"/>
    </source>
</evidence>
<dbReference type="PANTHER" id="PTHR36447">
    <property type="entry name" value="BETA-GALACTOSIDASE GANA"/>
    <property type="match status" value="1"/>
</dbReference>
<keyword evidence="4 11" id="KW-0479">Metal-binding</keyword>
<organism evidence="14 15">
    <name type="scientific">Sandarakinorhabdus cyanobacteriorum</name>
    <dbReference type="NCBI Taxonomy" id="1981098"/>
    <lineage>
        <taxon>Bacteria</taxon>
        <taxon>Pseudomonadati</taxon>
        <taxon>Pseudomonadota</taxon>
        <taxon>Alphaproteobacteria</taxon>
        <taxon>Sphingomonadales</taxon>
        <taxon>Sphingosinicellaceae</taxon>
        <taxon>Sandarakinorhabdus</taxon>
    </lineage>
</organism>
<feature type="binding site" evidence="10">
    <location>
        <position position="141"/>
    </location>
    <ligand>
        <name>substrate</name>
    </ligand>
</feature>
<evidence type="ECO:0000256" key="11">
    <source>
        <dbReference type="PIRSR" id="PIRSR001084-3"/>
    </source>
</evidence>
<dbReference type="SUPFAM" id="SSF51011">
    <property type="entry name" value="Glycosyl hydrolase domain"/>
    <property type="match status" value="1"/>
</dbReference>
<dbReference type="Gene3D" id="3.20.20.80">
    <property type="entry name" value="Glycosidases"/>
    <property type="match status" value="1"/>
</dbReference>
<dbReference type="GO" id="GO:0005975">
    <property type="term" value="P:carbohydrate metabolic process"/>
    <property type="evidence" value="ECO:0007669"/>
    <property type="project" value="InterPro"/>
</dbReference>
<dbReference type="EMBL" id="NOXT01000108">
    <property type="protein sequence ID" value="OYQ28784.1"/>
    <property type="molecule type" value="Genomic_DNA"/>
</dbReference>
<gene>
    <name evidence="14" type="ORF">CHU93_08820</name>
</gene>
<dbReference type="GO" id="GO:0009341">
    <property type="term" value="C:beta-galactosidase complex"/>
    <property type="evidence" value="ECO:0007669"/>
    <property type="project" value="InterPro"/>
</dbReference>
<evidence type="ECO:0000256" key="9">
    <source>
        <dbReference type="PIRSR" id="PIRSR001084-1"/>
    </source>
</evidence>
<feature type="active site" description="Proton donor" evidence="9">
    <location>
        <position position="142"/>
    </location>
</feature>
<evidence type="ECO:0000313" key="14">
    <source>
        <dbReference type="EMBL" id="OYQ28784.1"/>
    </source>
</evidence>